<name>A0A7I8DZ68_9FIRM</name>
<dbReference type="EMBL" id="JANGBO010000001">
    <property type="protein sequence ID" value="MCQ5060268.1"/>
    <property type="molecule type" value="Genomic_DNA"/>
</dbReference>
<evidence type="ECO:0000313" key="1">
    <source>
        <dbReference type="EMBL" id="BCL57951.1"/>
    </source>
</evidence>
<dbReference type="Proteomes" id="UP000593842">
    <property type="component" value="Chromosome"/>
</dbReference>
<proteinExistence type="predicted"/>
<dbReference type="Proteomes" id="UP001204814">
    <property type="component" value="Unassembled WGS sequence"/>
</dbReference>
<dbReference type="GeneID" id="70580094"/>
<dbReference type="RefSeq" id="WP_022001719.1">
    <property type="nucleotide sequence ID" value="NZ_AP024085.1"/>
</dbReference>
<accession>A0A7I8DZ68</accession>
<sequence>MKKVMLGVSLYPEQETLEEIDAYLKKHRLMVLKKYLQACFQYQGQKKKLLLILKILQKSFINMA</sequence>
<reference evidence="3" key="2">
    <citation type="submission" date="2020-09" db="EMBL/GenBank/DDBJ databases">
        <title>Complete genome sequencing of Faecalibacillus intestinalis strain 14EGH31.</title>
        <authorList>
            <person name="Sakamoto M."/>
            <person name="Murakami T."/>
            <person name="Mori H."/>
        </authorList>
    </citation>
    <scope>NUCLEOTIDE SEQUENCE [LARGE SCALE GENOMIC DNA]</scope>
    <source>
        <strain evidence="3">14EGH31</strain>
    </source>
</reference>
<protein>
    <submittedName>
        <fullName evidence="1">Uncharacterized protein</fullName>
    </submittedName>
</protein>
<evidence type="ECO:0000313" key="3">
    <source>
        <dbReference type="Proteomes" id="UP000593842"/>
    </source>
</evidence>
<dbReference type="KEGG" id="fit:Fi14EGH31_16630"/>
<dbReference type="EMBL" id="AP024085">
    <property type="protein sequence ID" value="BCL57951.1"/>
    <property type="molecule type" value="Genomic_DNA"/>
</dbReference>
<reference evidence="1" key="1">
    <citation type="journal article" date="2020" name="Microbiol. Resour. Announc.">
        <title>Complete Genome Sequence of Faecalibacillus intestinalis JCM 34082, Isolated from Feces from a Healthy Japanese Female.</title>
        <authorList>
            <person name="Sakamoto M."/>
            <person name="Ikeyama N."/>
            <person name="Toyoda A."/>
            <person name="Murakami T."/>
            <person name="Mori H."/>
            <person name="Ohkuma M."/>
        </authorList>
    </citation>
    <scope>NUCLEOTIDE SEQUENCE</scope>
    <source>
        <strain evidence="1">14EGH31</strain>
    </source>
</reference>
<gene>
    <name evidence="1" type="ORF">Fi14EGH31_16630</name>
    <name evidence="2" type="ORF">NE542_00225</name>
</gene>
<dbReference type="AlphaFoldDB" id="A0A7I8DZ68"/>
<evidence type="ECO:0000313" key="2">
    <source>
        <dbReference type="EMBL" id="MCQ5060268.1"/>
    </source>
</evidence>
<reference evidence="2" key="3">
    <citation type="submission" date="2022-06" db="EMBL/GenBank/DDBJ databases">
        <title>Isolation of gut microbiota from human fecal samples.</title>
        <authorList>
            <person name="Pamer E.G."/>
            <person name="Barat B."/>
            <person name="Waligurski E."/>
            <person name="Medina S."/>
            <person name="Paddock L."/>
            <person name="Mostad J."/>
        </authorList>
    </citation>
    <scope>NUCLEOTIDE SEQUENCE</scope>
    <source>
        <strain evidence="2">DFI.6.24</strain>
    </source>
</reference>
<organism evidence="1 3">
    <name type="scientific">Faecalibacillus intestinalis</name>
    <dbReference type="NCBI Taxonomy" id="1982626"/>
    <lineage>
        <taxon>Bacteria</taxon>
        <taxon>Bacillati</taxon>
        <taxon>Bacillota</taxon>
        <taxon>Erysipelotrichia</taxon>
        <taxon>Erysipelotrichales</taxon>
        <taxon>Coprobacillaceae</taxon>
        <taxon>Faecalibacillus</taxon>
    </lineage>
</organism>